<evidence type="ECO:0000313" key="3">
    <source>
        <dbReference type="Proteomes" id="UP000789390"/>
    </source>
</evidence>
<gene>
    <name evidence="2" type="ORF">DGAL_LOCUS11782</name>
</gene>
<feature type="chain" id="PRO_5035278148" evidence="1">
    <location>
        <begin position="30"/>
        <end position="211"/>
    </location>
</feature>
<sequence>MSFLRMMNKNTVLSICLFFLIQLLSITFGGPVQFSLTSTKVNSHPLLGRKLDRIEQLFPNITRSDDPLLTQHTTHESEKDIVHGTTSDPLMAADKNLPHKEEKLVSKVKHREPALQSSSVFVSAIAPHRLFYLSDPVYQPNRPAVRDMQYRNRLTRRENASPFRPFQSAPDQYKHLGFPPISNTRENLGKQINWNAKVGRAHPSFYDYLTA</sequence>
<feature type="signal peptide" evidence="1">
    <location>
        <begin position="1"/>
        <end position="29"/>
    </location>
</feature>
<protein>
    <submittedName>
        <fullName evidence="2">Uncharacterized protein</fullName>
    </submittedName>
</protein>
<proteinExistence type="predicted"/>
<keyword evidence="1" id="KW-0732">Signal</keyword>
<keyword evidence="3" id="KW-1185">Reference proteome</keyword>
<comment type="caution">
    <text evidence="2">The sequence shown here is derived from an EMBL/GenBank/DDBJ whole genome shotgun (WGS) entry which is preliminary data.</text>
</comment>
<name>A0A8J2RRP7_9CRUS</name>
<dbReference type="EMBL" id="CAKKLH010000283">
    <property type="protein sequence ID" value="CAH0108404.1"/>
    <property type="molecule type" value="Genomic_DNA"/>
</dbReference>
<dbReference type="AlphaFoldDB" id="A0A8J2RRP7"/>
<organism evidence="2 3">
    <name type="scientific">Daphnia galeata</name>
    <dbReference type="NCBI Taxonomy" id="27404"/>
    <lineage>
        <taxon>Eukaryota</taxon>
        <taxon>Metazoa</taxon>
        <taxon>Ecdysozoa</taxon>
        <taxon>Arthropoda</taxon>
        <taxon>Crustacea</taxon>
        <taxon>Branchiopoda</taxon>
        <taxon>Diplostraca</taxon>
        <taxon>Cladocera</taxon>
        <taxon>Anomopoda</taxon>
        <taxon>Daphniidae</taxon>
        <taxon>Daphnia</taxon>
    </lineage>
</organism>
<evidence type="ECO:0000313" key="2">
    <source>
        <dbReference type="EMBL" id="CAH0108404.1"/>
    </source>
</evidence>
<dbReference type="OrthoDB" id="6371184at2759"/>
<dbReference type="Proteomes" id="UP000789390">
    <property type="component" value="Unassembled WGS sequence"/>
</dbReference>
<evidence type="ECO:0000256" key="1">
    <source>
        <dbReference type="SAM" id="SignalP"/>
    </source>
</evidence>
<accession>A0A8J2RRP7</accession>
<reference evidence="2" key="1">
    <citation type="submission" date="2021-11" db="EMBL/GenBank/DDBJ databases">
        <authorList>
            <person name="Schell T."/>
        </authorList>
    </citation>
    <scope>NUCLEOTIDE SEQUENCE</scope>
    <source>
        <strain evidence="2">M5</strain>
    </source>
</reference>